<reference evidence="2" key="1">
    <citation type="submission" date="2021-03" db="EMBL/GenBank/DDBJ databases">
        <title>Draft genome sequence of rust myrtle Austropuccinia psidii MF-1, a brazilian biotype.</title>
        <authorList>
            <person name="Quecine M.C."/>
            <person name="Pachon D.M.R."/>
            <person name="Bonatelli M.L."/>
            <person name="Correr F.H."/>
            <person name="Franceschini L.M."/>
            <person name="Leite T.F."/>
            <person name="Margarido G.R.A."/>
            <person name="Almeida C.A."/>
            <person name="Ferrarezi J.A."/>
            <person name="Labate C.A."/>
        </authorList>
    </citation>
    <scope>NUCLEOTIDE SEQUENCE</scope>
    <source>
        <strain evidence="2">MF-1</strain>
    </source>
</reference>
<comment type="caution">
    <text evidence="2">The sequence shown here is derived from an EMBL/GenBank/DDBJ whole genome shotgun (WGS) entry which is preliminary data.</text>
</comment>
<organism evidence="2 3">
    <name type="scientific">Austropuccinia psidii MF-1</name>
    <dbReference type="NCBI Taxonomy" id="1389203"/>
    <lineage>
        <taxon>Eukaryota</taxon>
        <taxon>Fungi</taxon>
        <taxon>Dikarya</taxon>
        <taxon>Basidiomycota</taxon>
        <taxon>Pucciniomycotina</taxon>
        <taxon>Pucciniomycetes</taxon>
        <taxon>Pucciniales</taxon>
        <taxon>Sphaerophragmiaceae</taxon>
        <taxon>Austropuccinia</taxon>
    </lineage>
</organism>
<feature type="compositionally biased region" description="Basic and acidic residues" evidence="1">
    <location>
        <begin position="209"/>
        <end position="221"/>
    </location>
</feature>
<dbReference type="Proteomes" id="UP000765509">
    <property type="component" value="Unassembled WGS sequence"/>
</dbReference>
<proteinExistence type="predicted"/>
<sequence>MFNHSQQPQQASTLFWFSGAHHSRWGVLSQPRGIKLPMGVYRKSGLALFGVLWHLRNIFQSFSSLANSPPHQPPGQYPCFGTGGHSAFQGPLVPLAIPRDFVPPPLIRGAYGLWDPVGPFWPKSNEAKRGQGGNPLALKARWVPNHMWAHLSPFWPKMAKRNPGPQIGHNQPWTQDLTHSLWQTPGVTSSGPERLPLDSGEDLSLIHGPHTEGSRHGEYME</sequence>
<keyword evidence="3" id="KW-1185">Reference proteome</keyword>
<dbReference type="AlphaFoldDB" id="A0A9Q3C739"/>
<name>A0A9Q3C739_9BASI</name>
<protein>
    <submittedName>
        <fullName evidence="2">Uncharacterized protein</fullName>
    </submittedName>
</protein>
<gene>
    <name evidence="2" type="ORF">O181_018144</name>
</gene>
<evidence type="ECO:0000256" key="1">
    <source>
        <dbReference type="SAM" id="MobiDB-lite"/>
    </source>
</evidence>
<evidence type="ECO:0000313" key="3">
    <source>
        <dbReference type="Proteomes" id="UP000765509"/>
    </source>
</evidence>
<accession>A0A9Q3C739</accession>
<feature type="compositionally biased region" description="Polar residues" evidence="1">
    <location>
        <begin position="182"/>
        <end position="191"/>
    </location>
</feature>
<dbReference type="EMBL" id="AVOT02005183">
    <property type="protein sequence ID" value="MBW0478429.1"/>
    <property type="molecule type" value="Genomic_DNA"/>
</dbReference>
<evidence type="ECO:0000313" key="2">
    <source>
        <dbReference type="EMBL" id="MBW0478429.1"/>
    </source>
</evidence>
<feature type="region of interest" description="Disordered" evidence="1">
    <location>
        <begin position="182"/>
        <end position="221"/>
    </location>
</feature>